<dbReference type="EMBL" id="OX459121">
    <property type="protein sequence ID" value="CAI9103282.1"/>
    <property type="molecule type" value="Genomic_DNA"/>
</dbReference>
<dbReference type="Pfam" id="PF14365">
    <property type="entry name" value="Neprosin_AP"/>
    <property type="match status" value="1"/>
</dbReference>
<dbReference type="InterPro" id="IPR053168">
    <property type="entry name" value="Glutamic_endopeptidase"/>
</dbReference>
<keyword evidence="4" id="KW-1185">Reference proteome</keyword>
<dbReference type="InterPro" id="IPR004314">
    <property type="entry name" value="Neprosin"/>
</dbReference>
<dbReference type="Gene3D" id="3.90.1320.10">
    <property type="entry name" value="Outer-capsid protein sigma 3, large lobe"/>
    <property type="match status" value="1"/>
</dbReference>
<accession>A0AAV1D646</accession>
<feature type="region of interest" description="Disordered" evidence="1">
    <location>
        <begin position="141"/>
        <end position="162"/>
    </location>
</feature>
<reference evidence="3" key="1">
    <citation type="submission" date="2023-03" db="EMBL/GenBank/DDBJ databases">
        <authorList>
            <person name="Julca I."/>
        </authorList>
    </citation>
    <scope>NUCLEOTIDE SEQUENCE</scope>
</reference>
<evidence type="ECO:0000259" key="2">
    <source>
        <dbReference type="PROSITE" id="PS52045"/>
    </source>
</evidence>
<name>A0AAV1D646_OLDCO</name>
<dbReference type="PANTHER" id="PTHR31589:SF110">
    <property type="entry name" value="PROTEIN, PUTATIVE (DUF239)-RELATED"/>
    <property type="match status" value="1"/>
</dbReference>
<protein>
    <submittedName>
        <fullName evidence="3">OLC1v1001739C2</fullName>
    </submittedName>
</protein>
<proteinExistence type="predicted"/>
<organism evidence="3 4">
    <name type="scientific">Oldenlandia corymbosa var. corymbosa</name>
    <dbReference type="NCBI Taxonomy" id="529605"/>
    <lineage>
        <taxon>Eukaryota</taxon>
        <taxon>Viridiplantae</taxon>
        <taxon>Streptophyta</taxon>
        <taxon>Embryophyta</taxon>
        <taxon>Tracheophyta</taxon>
        <taxon>Spermatophyta</taxon>
        <taxon>Magnoliopsida</taxon>
        <taxon>eudicotyledons</taxon>
        <taxon>Gunneridae</taxon>
        <taxon>Pentapetalae</taxon>
        <taxon>asterids</taxon>
        <taxon>lamiids</taxon>
        <taxon>Gentianales</taxon>
        <taxon>Rubiaceae</taxon>
        <taxon>Rubioideae</taxon>
        <taxon>Spermacoceae</taxon>
        <taxon>Hedyotis-Oldenlandia complex</taxon>
        <taxon>Oldenlandia</taxon>
    </lineage>
</organism>
<dbReference type="InterPro" id="IPR025521">
    <property type="entry name" value="Neprosin_propep"/>
</dbReference>
<evidence type="ECO:0000313" key="3">
    <source>
        <dbReference type="EMBL" id="CAI9103282.1"/>
    </source>
</evidence>
<dbReference type="PROSITE" id="PS52045">
    <property type="entry name" value="NEPROSIN_PEP_CD"/>
    <property type="match status" value="1"/>
</dbReference>
<dbReference type="AlphaFoldDB" id="A0AAV1D646"/>
<dbReference type="PANTHER" id="PTHR31589">
    <property type="entry name" value="PROTEIN, PUTATIVE (DUF239)-RELATED-RELATED"/>
    <property type="match status" value="1"/>
</dbReference>
<sequence>MFRRNYQSHLPLFDSSIFCLQLDFAFGNMKLKGQYLSFLLILFVITNTIKLGDASKNNTIIKTIKSEDGDVIDCVDINHQPAFDHPSLKGHIIKRKPSNHPSGVLPKSIDDKKKEITQLWQLSGECPEGTIPIRRISEEQRNAAKRPHHKTPPTVSNSDGKPAVNQLRHEYAYTYTPTGSYYGARATISAWQPFVERRNEFSLSQIWLVAGSGVNLNTIEAGWTVDPAVFGDYRTRLFVYWTRDGYQRTGCYNLRCSGFVQITNRMVIGGAVVTTGVQPEVTILIWKDVRQSVWWLQYNGVIVGYWPNSIFTLLKGTASLVEWGGEIINSNVNGIHTATDMGSGRFAQAGFRFASYFRNLLVVNNKNTLVFPPSIGSATTNSNCYNIAVGKSVNWGYYFYYGGPGRNLNCP</sequence>
<evidence type="ECO:0000256" key="1">
    <source>
        <dbReference type="SAM" id="MobiDB-lite"/>
    </source>
</evidence>
<dbReference type="Proteomes" id="UP001161247">
    <property type="component" value="Chromosome 4"/>
</dbReference>
<dbReference type="Pfam" id="PF03080">
    <property type="entry name" value="Neprosin"/>
    <property type="match status" value="1"/>
</dbReference>
<feature type="domain" description="Neprosin PEP catalytic" evidence="2">
    <location>
        <begin position="163"/>
        <end position="411"/>
    </location>
</feature>
<gene>
    <name evidence="3" type="ORF">OLC1_LOCUS12486</name>
</gene>
<evidence type="ECO:0000313" key="4">
    <source>
        <dbReference type="Proteomes" id="UP001161247"/>
    </source>
</evidence>